<keyword evidence="5" id="KW-1185">Reference proteome</keyword>
<dbReference type="Pfam" id="PF14957">
    <property type="entry name" value="BORG_CEP"/>
    <property type="match status" value="1"/>
</dbReference>
<evidence type="ECO:0000256" key="3">
    <source>
        <dbReference type="SAM" id="MobiDB-lite"/>
    </source>
</evidence>
<reference evidence="6" key="1">
    <citation type="submission" date="2025-08" db="UniProtKB">
        <authorList>
            <consortium name="RefSeq"/>
        </authorList>
    </citation>
    <scope>IDENTIFICATION</scope>
    <source>
        <tissue evidence="6">Spleen</tissue>
    </source>
</reference>
<dbReference type="RefSeq" id="XP_006877488.1">
    <property type="nucleotide sequence ID" value="XM_006877426.1"/>
</dbReference>
<dbReference type="InterPro" id="IPR000095">
    <property type="entry name" value="CRIB_dom"/>
</dbReference>
<sequence>MPVLKQLGPVQPKTRLERGALSISAPLGNFRHMLHAGRGSDAFGDTSFLSRDGGGPPPEPRVPSAGIPRCSPLPAVLQTPAPALRAPADPLLSFHLDLGPSMLDAVLGVMDAGNF</sequence>
<dbReference type="InterPro" id="IPR029273">
    <property type="entry name" value="Cdc42_effect-like"/>
</dbReference>
<dbReference type="Pfam" id="PF00786">
    <property type="entry name" value="PBD"/>
    <property type="match status" value="1"/>
</dbReference>
<dbReference type="AlphaFoldDB" id="A0A9B0X2K0"/>
<dbReference type="OrthoDB" id="8898624at2759"/>
<evidence type="ECO:0000256" key="2">
    <source>
        <dbReference type="ARBA" id="ARBA00010770"/>
    </source>
</evidence>
<dbReference type="PANTHER" id="PTHR15344:SF15">
    <property type="entry name" value="CDC42 EFFECTOR PROTEIN 5"/>
    <property type="match status" value="1"/>
</dbReference>
<gene>
    <name evidence="6" type="primary">LOC102837202</name>
</gene>
<dbReference type="Proteomes" id="UP000504623">
    <property type="component" value="Unplaced"/>
</dbReference>
<evidence type="ECO:0000259" key="4">
    <source>
        <dbReference type="PROSITE" id="PS50108"/>
    </source>
</evidence>
<dbReference type="GO" id="GO:0005886">
    <property type="term" value="C:plasma membrane"/>
    <property type="evidence" value="ECO:0007669"/>
    <property type="project" value="TreeGrafter"/>
</dbReference>
<comment type="subcellular location">
    <subcellularLocation>
        <location evidence="1">Endomembrane system</location>
        <topology evidence="1">Peripheral membrane protein</topology>
    </subcellularLocation>
</comment>
<dbReference type="GO" id="GO:0008360">
    <property type="term" value="P:regulation of cell shape"/>
    <property type="evidence" value="ECO:0007669"/>
    <property type="project" value="TreeGrafter"/>
</dbReference>
<dbReference type="InterPro" id="IPR051296">
    <property type="entry name" value="Cdc42_Effector_BORG/CEP"/>
</dbReference>
<dbReference type="PROSITE" id="PS50108">
    <property type="entry name" value="CRIB"/>
    <property type="match status" value="1"/>
</dbReference>
<feature type="domain" description="CRIB" evidence="4">
    <location>
        <begin position="23"/>
        <end position="37"/>
    </location>
</feature>
<dbReference type="GO" id="GO:0031267">
    <property type="term" value="F:small GTPase binding"/>
    <property type="evidence" value="ECO:0007669"/>
    <property type="project" value="TreeGrafter"/>
</dbReference>
<name>A0A9B0X2K0_CHRAS</name>
<dbReference type="PANTHER" id="PTHR15344">
    <property type="entry name" value="CDC42 EFFECTOR PROTEIN BORG"/>
    <property type="match status" value="1"/>
</dbReference>
<dbReference type="GO" id="GO:0005856">
    <property type="term" value="C:cytoskeleton"/>
    <property type="evidence" value="ECO:0007669"/>
    <property type="project" value="TreeGrafter"/>
</dbReference>
<comment type="similarity">
    <text evidence="2">Belongs to the BORG/CEP family.</text>
</comment>
<evidence type="ECO:0000256" key="1">
    <source>
        <dbReference type="ARBA" id="ARBA00004184"/>
    </source>
</evidence>
<protein>
    <submittedName>
        <fullName evidence="6">Cdc42 effector protein 5-like</fullName>
    </submittedName>
</protein>
<accession>A0A9B0X2K0</accession>
<dbReference type="GO" id="GO:0005737">
    <property type="term" value="C:cytoplasm"/>
    <property type="evidence" value="ECO:0007669"/>
    <property type="project" value="UniProtKB-ARBA"/>
</dbReference>
<evidence type="ECO:0000313" key="6">
    <source>
        <dbReference type="RefSeq" id="XP_006877488.1"/>
    </source>
</evidence>
<dbReference type="GO" id="GO:0031274">
    <property type="term" value="P:positive regulation of pseudopodium assembly"/>
    <property type="evidence" value="ECO:0007669"/>
    <property type="project" value="TreeGrafter"/>
</dbReference>
<evidence type="ECO:0000313" key="5">
    <source>
        <dbReference type="Proteomes" id="UP000504623"/>
    </source>
</evidence>
<proteinExistence type="inferred from homology"/>
<feature type="region of interest" description="Disordered" evidence="3">
    <location>
        <begin position="44"/>
        <end position="70"/>
    </location>
</feature>
<organism evidence="5 6">
    <name type="scientific">Chrysochloris asiatica</name>
    <name type="common">Cape golden mole</name>
    <dbReference type="NCBI Taxonomy" id="185453"/>
    <lineage>
        <taxon>Eukaryota</taxon>
        <taxon>Metazoa</taxon>
        <taxon>Chordata</taxon>
        <taxon>Craniata</taxon>
        <taxon>Vertebrata</taxon>
        <taxon>Euteleostomi</taxon>
        <taxon>Mammalia</taxon>
        <taxon>Eutheria</taxon>
        <taxon>Afrotheria</taxon>
        <taxon>Chrysochloridae</taxon>
        <taxon>Chrysochlorinae</taxon>
        <taxon>Chrysochloris</taxon>
    </lineage>
</organism>
<dbReference type="GeneID" id="102837202"/>
<dbReference type="GO" id="GO:0012505">
    <property type="term" value="C:endomembrane system"/>
    <property type="evidence" value="ECO:0007669"/>
    <property type="project" value="UniProtKB-SubCell"/>
</dbReference>
<dbReference type="GO" id="GO:0030838">
    <property type="term" value="P:positive regulation of actin filament polymerization"/>
    <property type="evidence" value="ECO:0007669"/>
    <property type="project" value="TreeGrafter"/>
</dbReference>
<dbReference type="GO" id="GO:0007266">
    <property type="term" value="P:Rho protein signal transduction"/>
    <property type="evidence" value="ECO:0007669"/>
    <property type="project" value="TreeGrafter"/>
</dbReference>